<proteinExistence type="predicted"/>
<name>A0AAV2NPB9_9HYME</name>
<evidence type="ECO:0000313" key="3">
    <source>
        <dbReference type="Proteomes" id="UP001497644"/>
    </source>
</evidence>
<feature type="signal peptide" evidence="1">
    <location>
        <begin position="1"/>
        <end position="16"/>
    </location>
</feature>
<dbReference type="InterPro" id="IPR020234">
    <property type="entry name" value="Mite_allergen_group-7"/>
</dbReference>
<keyword evidence="1" id="KW-0732">Signal</keyword>
<evidence type="ECO:0000313" key="2">
    <source>
        <dbReference type="EMBL" id="CAL1682085.1"/>
    </source>
</evidence>
<dbReference type="EMBL" id="OZ034826">
    <property type="protein sequence ID" value="CAL1682085.1"/>
    <property type="molecule type" value="Genomic_DNA"/>
</dbReference>
<feature type="chain" id="PRO_5043506133" evidence="1">
    <location>
        <begin position="17"/>
        <end position="244"/>
    </location>
</feature>
<protein>
    <submittedName>
        <fullName evidence="2">Uncharacterized protein</fullName>
    </submittedName>
</protein>
<organism evidence="2 3">
    <name type="scientific">Lasius platythorax</name>
    <dbReference type="NCBI Taxonomy" id="488582"/>
    <lineage>
        <taxon>Eukaryota</taxon>
        <taxon>Metazoa</taxon>
        <taxon>Ecdysozoa</taxon>
        <taxon>Arthropoda</taxon>
        <taxon>Hexapoda</taxon>
        <taxon>Insecta</taxon>
        <taxon>Pterygota</taxon>
        <taxon>Neoptera</taxon>
        <taxon>Endopterygota</taxon>
        <taxon>Hymenoptera</taxon>
        <taxon>Apocrita</taxon>
        <taxon>Aculeata</taxon>
        <taxon>Formicoidea</taxon>
        <taxon>Formicidae</taxon>
        <taxon>Formicinae</taxon>
        <taxon>Lasius</taxon>
        <taxon>Lasius</taxon>
    </lineage>
</organism>
<dbReference type="Proteomes" id="UP001497644">
    <property type="component" value="Chromosome 3"/>
</dbReference>
<sequence>MKFVYIVLIFITRTLAELETWDVIEIKNRNVNLNKLVDRFNPSIVQLIRKYGMDPLKLPRTEQKLWMANPNLSEPMIYRANLILESGILEGLSNLKRHDNATLIYADRSLKMDIGFEFKLLQGTYDYVVDLVFRNLKGRVIALAENVRAVINITFNTTDYILALNKFDLQVPSRIKVTVENKNGSVDWINTAIVNIIAPFFKNTITNAVREEASNAIRTYLNEINRKIAPRKALTHILKYQLLN</sequence>
<reference evidence="2" key="1">
    <citation type="submission" date="2024-04" db="EMBL/GenBank/DDBJ databases">
        <authorList>
            <consortium name="Molecular Ecology Group"/>
        </authorList>
    </citation>
    <scope>NUCLEOTIDE SEQUENCE</scope>
</reference>
<evidence type="ECO:0000256" key="1">
    <source>
        <dbReference type="SAM" id="SignalP"/>
    </source>
</evidence>
<dbReference type="Gene3D" id="3.15.10.50">
    <property type="match status" value="1"/>
</dbReference>
<dbReference type="AlphaFoldDB" id="A0AAV2NPB9"/>
<accession>A0AAV2NPB9</accession>
<gene>
    <name evidence="2" type="ORF">LPLAT_LOCUS7970</name>
</gene>
<keyword evidence="3" id="KW-1185">Reference proteome</keyword>
<dbReference type="InterPro" id="IPR038602">
    <property type="entry name" value="Mite_allergen_7_sf"/>
</dbReference>
<dbReference type="Pfam" id="PF16984">
    <property type="entry name" value="Grp7_allergen"/>
    <property type="match status" value="1"/>
</dbReference>